<dbReference type="FunFam" id="1.20.1530.20:FF:000015">
    <property type="entry name" value="Na(+)/H(+) antiporter 2"/>
    <property type="match status" value="1"/>
</dbReference>
<feature type="transmembrane region" description="Helical" evidence="11">
    <location>
        <begin position="486"/>
        <end position="505"/>
    </location>
</feature>
<feature type="transmembrane region" description="Helical" evidence="11">
    <location>
        <begin position="570"/>
        <end position="595"/>
    </location>
</feature>
<dbReference type="GO" id="GO:0005886">
    <property type="term" value="C:plasma membrane"/>
    <property type="evidence" value="ECO:0007669"/>
    <property type="project" value="InterPro"/>
</dbReference>
<dbReference type="InterPro" id="IPR004712">
    <property type="entry name" value="Na+/H+_antiporter_fungi"/>
</dbReference>
<reference evidence="13" key="1">
    <citation type="journal article" date="2021" name="Open Biol.">
        <title>Shared evolutionary footprints suggest mitochondrial oxidative damage underlies multiple complex I losses in fungi.</title>
        <authorList>
            <person name="Schikora-Tamarit M.A."/>
            <person name="Marcet-Houben M."/>
            <person name="Nosek J."/>
            <person name="Gabaldon T."/>
        </authorList>
    </citation>
    <scope>NUCLEOTIDE SEQUENCE</scope>
    <source>
        <strain evidence="13">CBS2887</strain>
    </source>
</reference>
<organism evidence="13 14">
    <name type="scientific">Wickerhamomyces pijperi</name>
    <name type="common">Yeast</name>
    <name type="synonym">Pichia pijperi</name>
    <dbReference type="NCBI Taxonomy" id="599730"/>
    <lineage>
        <taxon>Eukaryota</taxon>
        <taxon>Fungi</taxon>
        <taxon>Dikarya</taxon>
        <taxon>Ascomycota</taxon>
        <taxon>Saccharomycotina</taxon>
        <taxon>Saccharomycetes</taxon>
        <taxon>Phaffomycetales</taxon>
        <taxon>Wickerhamomycetaceae</taxon>
        <taxon>Wickerhamomyces</taxon>
    </lineage>
</organism>
<evidence type="ECO:0000256" key="3">
    <source>
        <dbReference type="ARBA" id="ARBA00022448"/>
    </source>
</evidence>
<feature type="transmembrane region" description="Helical" evidence="11">
    <location>
        <begin position="259"/>
        <end position="282"/>
    </location>
</feature>
<keyword evidence="10" id="KW-0739">Sodium transport</keyword>
<dbReference type="GO" id="GO:0120029">
    <property type="term" value="P:proton export across plasma membrane"/>
    <property type="evidence" value="ECO:0007669"/>
    <property type="project" value="InterPro"/>
</dbReference>
<feature type="transmembrane region" description="Helical" evidence="11">
    <location>
        <begin position="360"/>
        <end position="381"/>
    </location>
</feature>
<feature type="transmembrane region" description="Helical" evidence="11">
    <location>
        <begin position="455"/>
        <end position="474"/>
    </location>
</feature>
<keyword evidence="6 11" id="KW-1133">Transmembrane helix</keyword>
<comment type="subcellular location">
    <subcellularLocation>
        <location evidence="1">Membrane</location>
        <topology evidence="1">Multi-pass membrane protein</topology>
    </subcellularLocation>
</comment>
<protein>
    <recommendedName>
        <fullName evidence="12">Cation/H+ exchanger transmembrane domain-containing protein</fullName>
    </recommendedName>
</protein>
<comment type="caution">
    <text evidence="13">The sequence shown here is derived from an EMBL/GenBank/DDBJ whole genome shotgun (WGS) entry which is preliminary data.</text>
</comment>
<evidence type="ECO:0000256" key="9">
    <source>
        <dbReference type="ARBA" id="ARBA00023136"/>
    </source>
</evidence>
<keyword evidence="7" id="KW-0915">Sodium</keyword>
<dbReference type="Pfam" id="PF00999">
    <property type="entry name" value="Na_H_Exchanger"/>
    <property type="match status" value="1"/>
</dbReference>
<keyword evidence="8" id="KW-0406">Ion transport</keyword>
<evidence type="ECO:0000256" key="6">
    <source>
        <dbReference type="ARBA" id="ARBA00022989"/>
    </source>
</evidence>
<evidence type="ECO:0000256" key="5">
    <source>
        <dbReference type="ARBA" id="ARBA00022692"/>
    </source>
</evidence>
<keyword evidence="5 11" id="KW-0812">Transmembrane</keyword>
<evidence type="ECO:0000313" key="14">
    <source>
        <dbReference type="Proteomes" id="UP000774326"/>
    </source>
</evidence>
<gene>
    <name evidence="13" type="ORF">WICPIJ_004208</name>
</gene>
<sequence length="620" mass="68974">MFNSKAPLIGEMICMNNGLVYFMYKCMKPIMAKEVKTPLVAVWICSKSYSLTVVTVSLPSVSPAREFGGETNFKVVRSFFLLMMDLVYKNGGLSNNGTNSDGKRKVQLPGYFFTFNTNSYTAPFAIEEIRRHLMRRARIARIRRKECGSGGVVEEFSGLGLEPRPESAHVAYLLLGGFTCFFFLFSNYIKESLYLGEAIISFIYGLIIGPHSLNWFNPIKWGNSDRITLEISRVVLCLQIFISAVELPKKYMLNHGLSVLMLLLPAMTMGWLIMALFMWVLIPGFSFADALVVSGTTTATDPVLAAAVVKGKFAESIPERIRFLLSSESGCNDGMVFPFIFLGVDLIIHTGHAGEIAKDWICITVLYQCGLGILIGAVIGFSFRKAIQFAKKRDLIDRESFLGYSALVSLFCAGVGSTLGVDELLVSFAAGNAFGWDAWHIRESDDSLVNSVFDLIINLLYFVYFGAIIPWQYFNDSQLGLNVWRLVVLGIIMIFLRRIPIVLAFKKVVPDIRTWKEAWFTGHFGPIGVGSVYSVMLARSAIEGAYTSEATPLSTLPGAEHPKYHLLITMWPIVSFLVLVSLVVHGLSVCFIILYQRFGSKLLRNESKSDSEENGMAESS</sequence>
<dbReference type="OrthoDB" id="5327978at2759"/>
<dbReference type="PANTHER" id="PTHR31382:SF4">
    <property type="entry name" value="NA(+)_H(+) ANTIPORTER"/>
    <property type="match status" value="1"/>
</dbReference>
<evidence type="ECO:0000259" key="12">
    <source>
        <dbReference type="Pfam" id="PF00999"/>
    </source>
</evidence>
<evidence type="ECO:0000256" key="4">
    <source>
        <dbReference type="ARBA" id="ARBA00022449"/>
    </source>
</evidence>
<dbReference type="PANTHER" id="PTHR31382">
    <property type="entry name" value="NA(+)/H(+) ANTIPORTER"/>
    <property type="match status" value="1"/>
</dbReference>
<keyword evidence="3" id="KW-0813">Transport</keyword>
<evidence type="ECO:0000256" key="11">
    <source>
        <dbReference type="SAM" id="Phobius"/>
    </source>
</evidence>
<dbReference type="GO" id="GO:0015385">
    <property type="term" value="F:sodium:proton antiporter activity"/>
    <property type="evidence" value="ECO:0007669"/>
    <property type="project" value="InterPro"/>
</dbReference>
<dbReference type="InterPro" id="IPR006153">
    <property type="entry name" value="Cation/H_exchanger_TM"/>
</dbReference>
<evidence type="ECO:0000256" key="10">
    <source>
        <dbReference type="ARBA" id="ARBA00023201"/>
    </source>
</evidence>
<keyword evidence="14" id="KW-1185">Reference proteome</keyword>
<feature type="domain" description="Cation/H+ exchanger transmembrane" evidence="12">
    <location>
        <begin position="185"/>
        <end position="591"/>
    </location>
</feature>
<accession>A0A9P8TM94</accession>
<proteinExistence type="inferred from homology"/>
<comment type="similarity">
    <text evidence="2">Belongs to the fungal Na(+)/H(+) exchanger family.</text>
</comment>
<feature type="transmembrane region" description="Helical" evidence="11">
    <location>
        <begin position="195"/>
        <end position="216"/>
    </location>
</feature>
<name>A0A9P8TM94_WICPI</name>
<dbReference type="EMBL" id="JAEUBG010002305">
    <property type="protein sequence ID" value="KAH3684813.1"/>
    <property type="molecule type" value="Genomic_DNA"/>
</dbReference>
<dbReference type="GO" id="GO:0030007">
    <property type="term" value="P:intracellular potassium ion homeostasis"/>
    <property type="evidence" value="ECO:0007669"/>
    <property type="project" value="TreeGrafter"/>
</dbReference>
<dbReference type="GO" id="GO:0036376">
    <property type="term" value="P:sodium ion export across plasma membrane"/>
    <property type="evidence" value="ECO:0007669"/>
    <property type="project" value="InterPro"/>
</dbReference>
<evidence type="ECO:0000256" key="2">
    <source>
        <dbReference type="ARBA" id="ARBA00005248"/>
    </source>
</evidence>
<dbReference type="GO" id="GO:0042391">
    <property type="term" value="P:regulation of membrane potential"/>
    <property type="evidence" value="ECO:0007669"/>
    <property type="project" value="InterPro"/>
</dbReference>
<reference evidence="13" key="2">
    <citation type="submission" date="2021-01" db="EMBL/GenBank/DDBJ databases">
        <authorList>
            <person name="Schikora-Tamarit M.A."/>
        </authorList>
    </citation>
    <scope>NUCLEOTIDE SEQUENCE</scope>
    <source>
        <strain evidence="13">CBS2887</strain>
    </source>
</reference>
<evidence type="ECO:0000256" key="1">
    <source>
        <dbReference type="ARBA" id="ARBA00004141"/>
    </source>
</evidence>
<evidence type="ECO:0000313" key="13">
    <source>
        <dbReference type="EMBL" id="KAH3684813.1"/>
    </source>
</evidence>
<dbReference type="AlphaFoldDB" id="A0A9P8TM94"/>
<evidence type="ECO:0000256" key="8">
    <source>
        <dbReference type="ARBA" id="ARBA00023065"/>
    </source>
</evidence>
<feature type="transmembrane region" description="Helical" evidence="11">
    <location>
        <begin position="170"/>
        <end position="189"/>
    </location>
</feature>
<evidence type="ECO:0000256" key="7">
    <source>
        <dbReference type="ARBA" id="ARBA00023053"/>
    </source>
</evidence>
<keyword evidence="9 11" id="KW-0472">Membrane</keyword>
<dbReference type="Proteomes" id="UP000774326">
    <property type="component" value="Unassembled WGS sequence"/>
</dbReference>
<keyword evidence="4" id="KW-0050">Antiport</keyword>